<sequence>MHDVLPLCKPALYLDRCTVSAVTVDKSVLFYTNDQKMSNFL</sequence>
<name>A0A1R4I528_9GAMM</name>
<gene>
    <name evidence="1" type="ORF">CZ787_17970</name>
</gene>
<organism evidence="1 2">
    <name type="scientific">Halomonas citrativorans</name>
    <dbReference type="NCBI Taxonomy" id="2742612"/>
    <lineage>
        <taxon>Bacteria</taxon>
        <taxon>Pseudomonadati</taxon>
        <taxon>Pseudomonadota</taxon>
        <taxon>Gammaproteobacteria</taxon>
        <taxon>Oceanospirillales</taxon>
        <taxon>Halomonadaceae</taxon>
        <taxon>Halomonas</taxon>
    </lineage>
</organism>
<protein>
    <submittedName>
        <fullName evidence="1">Uncharacterized protein</fullName>
    </submittedName>
</protein>
<accession>A0A1R4I528</accession>
<dbReference type="Proteomes" id="UP000196331">
    <property type="component" value="Unassembled WGS sequence"/>
</dbReference>
<evidence type="ECO:0000313" key="2">
    <source>
        <dbReference type="Proteomes" id="UP000196331"/>
    </source>
</evidence>
<dbReference type="AlphaFoldDB" id="A0A1R4I528"/>
<evidence type="ECO:0000313" key="1">
    <source>
        <dbReference type="EMBL" id="SJN15001.1"/>
    </source>
</evidence>
<comment type="caution">
    <text evidence="1">The sequence shown here is derived from an EMBL/GenBank/DDBJ whole genome shotgun (WGS) entry which is preliminary data.</text>
</comment>
<dbReference type="EMBL" id="FUKM01000059">
    <property type="protein sequence ID" value="SJN15001.1"/>
    <property type="molecule type" value="Genomic_DNA"/>
</dbReference>
<proteinExistence type="predicted"/>
<reference evidence="1 2" key="1">
    <citation type="submission" date="2017-02" db="EMBL/GenBank/DDBJ databases">
        <authorList>
            <person name="Dridi B."/>
        </authorList>
    </citation>
    <scope>NUCLEOTIDE SEQUENCE [LARGE SCALE GENOMIC DNA]</scope>
    <source>
        <strain evidence="1 2">JB380</strain>
    </source>
</reference>